<dbReference type="InterPro" id="IPR001763">
    <property type="entry name" value="Rhodanese-like_dom"/>
</dbReference>
<feature type="domain" description="Rhodanese" evidence="5">
    <location>
        <begin position="7"/>
        <end position="46"/>
    </location>
</feature>
<dbReference type="PROSITE" id="PS50206">
    <property type="entry name" value="RHODANESE_3"/>
    <property type="match status" value="1"/>
</dbReference>
<dbReference type="SUPFAM" id="SSF51905">
    <property type="entry name" value="FAD/NAD(P)-binding domain"/>
    <property type="match status" value="1"/>
</dbReference>
<dbReference type="SUPFAM" id="SSF54373">
    <property type="entry name" value="FAD-linked reductases, C-terminal domain"/>
    <property type="match status" value="1"/>
</dbReference>
<dbReference type="InterPro" id="IPR036188">
    <property type="entry name" value="FAD/NAD-bd_sf"/>
</dbReference>
<comment type="cofactor">
    <cofactor evidence="1">
        <name>FAD</name>
        <dbReference type="ChEBI" id="CHEBI:57692"/>
    </cofactor>
</comment>
<evidence type="ECO:0000256" key="3">
    <source>
        <dbReference type="ARBA" id="ARBA00022630"/>
    </source>
</evidence>
<evidence type="ECO:0000256" key="1">
    <source>
        <dbReference type="ARBA" id="ARBA00001974"/>
    </source>
</evidence>
<evidence type="ECO:0000256" key="2">
    <source>
        <dbReference type="ARBA" id="ARBA00009410"/>
    </source>
</evidence>
<dbReference type="Gene3D" id="3.50.50.60">
    <property type="entry name" value="FAD/NAD(P)-binding domain"/>
    <property type="match status" value="1"/>
</dbReference>
<evidence type="ECO:0000259" key="5">
    <source>
        <dbReference type="PROSITE" id="PS50206"/>
    </source>
</evidence>
<dbReference type="AlphaFoldDB" id="A0A430AJI2"/>
<dbReference type="Proteomes" id="UP000288669">
    <property type="component" value="Unassembled WGS sequence"/>
</dbReference>
<dbReference type="EMBL" id="NGJZ01000001">
    <property type="protein sequence ID" value="RSU08077.1"/>
    <property type="molecule type" value="Genomic_DNA"/>
</dbReference>
<comment type="similarity">
    <text evidence="2">Belongs to the DadA oxidoreductase family.</text>
</comment>
<sequence>MKIGIIGGGVVGSTAAFYLQQSGKHQVMLLDDGFGQATSAAAGIISPWLSQRRNKAWYELAREGAKFYPELLEDLTQFVSGFSPSLYAKVGTLLFKKNEKLLQKLEKIAGERKKEAPEIGEIVRLSPEQIKKRFPLLEPQTDALYISGGARVDGALLIKTLKQAFIRTGGEFRQSKVTGIEPQLDKWDVYLNQERLAFDFLILATGAWLPSLLEPLGFTVDVRPQKGQLVGLQTKLQTHTWPVVMPQGEGDLIPSQNGELLVGATHENDQAFDLSFDSKKIHELIVHASDLAPKIASFKQEFIRTGTRAYTSDYLPFFGAPDSTKHLYVASGLGSSGLTTGPIIGKMLAQKLLEQKTTLSFKCYTPGSYITKKEK</sequence>
<evidence type="ECO:0000313" key="7">
    <source>
        <dbReference type="Proteomes" id="UP000288669"/>
    </source>
</evidence>
<dbReference type="PANTHER" id="PTHR13847">
    <property type="entry name" value="SARCOSINE DEHYDROGENASE-RELATED"/>
    <property type="match status" value="1"/>
</dbReference>
<dbReference type="RefSeq" id="WP_170168909.1">
    <property type="nucleotide sequence ID" value="NZ_JBHLWU010000001.1"/>
</dbReference>
<name>A0A430AJI2_9ENTE</name>
<protein>
    <recommendedName>
        <fullName evidence="5">Rhodanese domain-containing protein</fullName>
    </recommendedName>
</protein>
<dbReference type="InterPro" id="IPR006076">
    <property type="entry name" value="FAD-dep_OxRdtase"/>
</dbReference>
<dbReference type="Gene3D" id="3.30.9.10">
    <property type="entry name" value="D-Amino Acid Oxidase, subunit A, domain 2"/>
    <property type="match status" value="1"/>
</dbReference>
<proteinExistence type="inferred from homology"/>
<evidence type="ECO:0000313" key="6">
    <source>
        <dbReference type="EMBL" id="RSU08077.1"/>
    </source>
</evidence>
<keyword evidence="3" id="KW-0285">Flavoprotein</keyword>
<dbReference type="GO" id="GO:0005737">
    <property type="term" value="C:cytoplasm"/>
    <property type="evidence" value="ECO:0007669"/>
    <property type="project" value="TreeGrafter"/>
</dbReference>
<dbReference type="GO" id="GO:0016491">
    <property type="term" value="F:oxidoreductase activity"/>
    <property type="evidence" value="ECO:0007669"/>
    <property type="project" value="UniProtKB-KW"/>
</dbReference>
<comment type="caution">
    <text evidence="6">The sequence shown here is derived from an EMBL/GenBank/DDBJ whole genome shotgun (WGS) entry which is preliminary data.</text>
</comment>
<dbReference type="Pfam" id="PF01266">
    <property type="entry name" value="DAO"/>
    <property type="match status" value="1"/>
</dbReference>
<accession>A0A430AJI2</accession>
<keyword evidence="7" id="KW-1185">Reference proteome</keyword>
<organism evidence="6 7">
    <name type="scientific">Vagococcus entomophilus</name>
    <dbReference type="NCBI Taxonomy" id="1160095"/>
    <lineage>
        <taxon>Bacteria</taxon>
        <taxon>Bacillati</taxon>
        <taxon>Bacillota</taxon>
        <taxon>Bacilli</taxon>
        <taxon>Lactobacillales</taxon>
        <taxon>Enterococcaceae</taxon>
        <taxon>Vagococcus</taxon>
    </lineage>
</organism>
<keyword evidence="4" id="KW-0560">Oxidoreductase</keyword>
<reference evidence="6 7" key="1">
    <citation type="submission" date="2017-05" db="EMBL/GenBank/DDBJ databases">
        <title>Vagococcus spp. assemblies.</title>
        <authorList>
            <person name="Gulvik C.A."/>
        </authorList>
    </citation>
    <scope>NUCLEOTIDE SEQUENCE [LARGE SCALE GENOMIC DNA]</scope>
    <source>
        <strain evidence="6 7">DSM 24756</strain>
    </source>
</reference>
<gene>
    <name evidence="6" type="ORF">CBF30_02200</name>
</gene>
<dbReference type="PANTHER" id="PTHR13847:SF286">
    <property type="entry name" value="D-AMINO ACID DEHYDROGENASE"/>
    <property type="match status" value="1"/>
</dbReference>
<evidence type="ECO:0000256" key="4">
    <source>
        <dbReference type="ARBA" id="ARBA00023002"/>
    </source>
</evidence>